<dbReference type="EMBL" id="AP018515">
    <property type="protein sequence ID" value="BBC80610.1"/>
    <property type="molecule type" value="Genomic_DNA"/>
</dbReference>
<evidence type="ECO:0000313" key="2">
    <source>
        <dbReference type="EMBL" id="BBC80610.1"/>
    </source>
</evidence>
<evidence type="ECO:0000313" key="3">
    <source>
        <dbReference type="Proteomes" id="UP000270034"/>
    </source>
</evidence>
<gene>
    <name evidence="2" type="ORF">AcetOrient_orf03400</name>
</gene>
<evidence type="ECO:0000256" key="1">
    <source>
        <dbReference type="SAM" id="MobiDB-lite"/>
    </source>
</evidence>
<feature type="region of interest" description="Disordered" evidence="1">
    <location>
        <begin position="59"/>
        <end position="94"/>
    </location>
</feature>
<organism evidence="2 3">
    <name type="scientific">Acetobacter orientalis</name>
    <dbReference type="NCBI Taxonomy" id="146474"/>
    <lineage>
        <taxon>Bacteria</taxon>
        <taxon>Pseudomonadati</taxon>
        <taxon>Pseudomonadota</taxon>
        <taxon>Alphaproteobacteria</taxon>
        <taxon>Acetobacterales</taxon>
        <taxon>Acetobacteraceae</taxon>
        <taxon>Acetobacter</taxon>
    </lineage>
</organism>
<dbReference type="GO" id="GO:0016740">
    <property type="term" value="F:transferase activity"/>
    <property type="evidence" value="ECO:0007669"/>
    <property type="project" value="UniProtKB-KW"/>
</dbReference>
<dbReference type="AlphaFoldDB" id="A0A2Z5ZJ19"/>
<dbReference type="Proteomes" id="UP000270034">
    <property type="component" value="Chromosome"/>
</dbReference>
<name>A0A2Z5ZJ19_9PROT</name>
<proteinExistence type="predicted"/>
<accession>A0A2Z5ZJ19</accession>
<reference evidence="2 3" key="1">
    <citation type="submission" date="2018-02" db="EMBL/GenBank/DDBJ databases">
        <title>Acetobacter orientalis genome.</title>
        <authorList>
            <person name="Nakashima N."/>
            <person name="Tamura T."/>
        </authorList>
    </citation>
    <scope>NUCLEOTIDE SEQUENCE [LARGE SCALE GENOMIC DNA]</scope>
    <source>
        <strain evidence="2 3">FAN1</strain>
    </source>
</reference>
<sequence>MPGPPCPKSRHLAYQNPCVVAQTQLVFFFTFQRWSALPVQALPALAPNRHSLATTGRILRTSTTKTAITPPLNPSAQGELHVSGPQARRPRPGH</sequence>
<protein>
    <submittedName>
        <fullName evidence="2">UDP-N-acetylglucosamine--N-acetylmuramyl-(Pentapeptide) pyrophosphoryl-undecaprenol N-acetylglucosamine transferase</fullName>
    </submittedName>
</protein>
<keyword evidence="2" id="KW-0808">Transferase</keyword>
<dbReference type="KEGG" id="aot:AcetOri_orf03400"/>